<name>A0A1H2R5U8_9RHOB</name>
<evidence type="ECO:0000313" key="1">
    <source>
        <dbReference type="EMBL" id="SDW14836.1"/>
    </source>
</evidence>
<accession>A0A1H2R5U8</accession>
<dbReference type="AlphaFoldDB" id="A0A1H2R5U8"/>
<organism evidence="1 2">
    <name type="scientific">Sulfitobacter pontiacus</name>
    <dbReference type="NCBI Taxonomy" id="60137"/>
    <lineage>
        <taxon>Bacteria</taxon>
        <taxon>Pseudomonadati</taxon>
        <taxon>Pseudomonadota</taxon>
        <taxon>Alphaproteobacteria</taxon>
        <taxon>Rhodobacterales</taxon>
        <taxon>Roseobacteraceae</taxon>
        <taxon>Sulfitobacter</taxon>
    </lineage>
</organism>
<protein>
    <submittedName>
        <fullName evidence="1">Uncharacterized protein</fullName>
    </submittedName>
</protein>
<dbReference type="Proteomes" id="UP000183076">
    <property type="component" value="Unassembled WGS sequence"/>
</dbReference>
<sequence>MGTPHILLPSIGLIAGLMAGRLLPKMLHSSRFVLAAVNQLSLSIQCIRSARRIVCMGAPGVSLPRTRSCEVML</sequence>
<gene>
    <name evidence="1" type="ORF">SAMN04488041_101400</name>
</gene>
<reference evidence="2" key="1">
    <citation type="submission" date="2016-10" db="EMBL/GenBank/DDBJ databases">
        <authorList>
            <person name="Varghese N."/>
            <person name="Submissions S."/>
        </authorList>
    </citation>
    <scope>NUCLEOTIDE SEQUENCE [LARGE SCALE GENOMIC DNA]</scope>
    <source>
        <strain evidence="2">DSM 10014</strain>
    </source>
</reference>
<dbReference type="EMBL" id="FNNB01000001">
    <property type="protein sequence ID" value="SDW14836.1"/>
    <property type="molecule type" value="Genomic_DNA"/>
</dbReference>
<proteinExistence type="predicted"/>
<dbReference type="STRING" id="60137.SAMN04488041_101400"/>
<evidence type="ECO:0000313" key="2">
    <source>
        <dbReference type="Proteomes" id="UP000183076"/>
    </source>
</evidence>